<keyword evidence="3" id="KW-1185">Reference proteome</keyword>
<evidence type="ECO:0000313" key="3">
    <source>
        <dbReference type="Proteomes" id="UP000196803"/>
    </source>
</evidence>
<organism evidence="2 3">
    <name type="scientific">Caldicellulosiruptor bescii</name>
    <name type="common">Anaerocellum thermophilum</name>
    <dbReference type="NCBI Taxonomy" id="31899"/>
    <lineage>
        <taxon>Bacteria</taxon>
        <taxon>Bacillati</taxon>
        <taxon>Bacillota</taxon>
        <taxon>Bacillota incertae sedis</taxon>
        <taxon>Caldicellulosiruptorales</taxon>
        <taxon>Caldicellulosiruptoraceae</taxon>
        <taxon>Caldicellulosiruptor</taxon>
    </lineage>
</organism>
<dbReference type="Pfam" id="PF00753">
    <property type="entry name" value="Lactamase_B"/>
    <property type="match status" value="1"/>
</dbReference>
<protein>
    <recommendedName>
        <fullName evidence="1">Metallo-beta-lactamase domain-containing protein</fullName>
    </recommendedName>
</protein>
<evidence type="ECO:0000259" key="1">
    <source>
        <dbReference type="Pfam" id="PF00753"/>
    </source>
</evidence>
<dbReference type="PANTHER" id="PTHR30619:SF1">
    <property type="entry name" value="RECOMBINATION PROTEIN 2"/>
    <property type="match status" value="1"/>
</dbReference>
<reference evidence="2 3" key="1">
    <citation type="submission" date="2017-05" db="EMBL/GenBank/DDBJ databases">
        <authorList>
            <person name="Varghese N."/>
            <person name="Submissions S."/>
        </authorList>
    </citation>
    <scope>NUCLEOTIDE SEQUENCE [LARGE SCALE GENOMIC DNA]</scope>
    <source>
        <strain evidence="2 3">MACB1020</strain>
    </source>
</reference>
<dbReference type="InterPro" id="IPR001279">
    <property type="entry name" value="Metallo-B-lactamas"/>
</dbReference>
<dbReference type="GeneID" id="31773666"/>
<sequence>MEKNFVSQYNFWSVGQGLFVTMKFNDINVVYDCGSVQKKLVDRQVEKYVETLPADKKVNIIFISHFHEDHINGIFKLLECINKVDYVFIPYIPLPNRIYILMNLLKNLNYLRDNHVIRLVEFIFDPLSYIEENFSNKVGERVVVVIEGKEKRDDEGGDNISEKRGLNINRRAFFDEGSFEAGLANRIEVFDTGKKLYNSNYPISISEIEKGRPTKFIDIRCFNYIGIEDLRKMEEGLEEFKKEIIKITQGKKGKELVRRLLEERKMIKNLYEHLNKKIKCGNFNHTSLCVLINDNIKELAKKVQIHSLEKWNWCSGCCIEKIESINFYNKELFTTLLTGDINLKNKKIRNKLLSHFKLRQLSAMNSISEKEIDLFVVPHHGSKSSWSNEMLKYCDELCILLFPITCRCFARFGEFPSSDVRSELKKKYFRFSLI</sequence>
<evidence type="ECO:0000313" key="2">
    <source>
        <dbReference type="EMBL" id="SMR91941.1"/>
    </source>
</evidence>
<name>A0ABY1S6C0_CALBS</name>
<dbReference type="EMBL" id="FXXC01000001">
    <property type="protein sequence ID" value="SMR91941.1"/>
    <property type="molecule type" value="Genomic_DNA"/>
</dbReference>
<dbReference type="Gene3D" id="3.60.15.10">
    <property type="entry name" value="Ribonuclease Z/Hydroxyacylglutathione hydrolase-like"/>
    <property type="match status" value="1"/>
</dbReference>
<dbReference type="PANTHER" id="PTHR30619">
    <property type="entry name" value="DNA INTERNALIZATION/COMPETENCE PROTEIN COMEC/REC2"/>
    <property type="match status" value="1"/>
</dbReference>
<dbReference type="RefSeq" id="WP_015908642.1">
    <property type="nucleotide sequence ID" value="NZ_FUZJ01000001.1"/>
</dbReference>
<feature type="domain" description="Metallo-beta-lactamase" evidence="1">
    <location>
        <begin position="25"/>
        <end position="91"/>
    </location>
</feature>
<dbReference type="InterPro" id="IPR052159">
    <property type="entry name" value="Competence_DNA_uptake"/>
</dbReference>
<accession>A0ABY1S6C0</accession>
<dbReference type="Proteomes" id="UP000196803">
    <property type="component" value="Unassembled WGS sequence"/>
</dbReference>
<proteinExistence type="predicted"/>
<dbReference type="SUPFAM" id="SSF56281">
    <property type="entry name" value="Metallo-hydrolase/oxidoreductase"/>
    <property type="match status" value="1"/>
</dbReference>
<comment type="caution">
    <text evidence="2">The sequence shown here is derived from an EMBL/GenBank/DDBJ whole genome shotgun (WGS) entry which is preliminary data.</text>
</comment>
<dbReference type="InterPro" id="IPR036866">
    <property type="entry name" value="RibonucZ/Hydroxyglut_hydro"/>
</dbReference>
<gene>
    <name evidence="2" type="ORF">SAMN05216240_0732</name>
</gene>